<dbReference type="OrthoDB" id="4718650at2"/>
<name>A0A1X1ZUS9_9MYCO</name>
<evidence type="ECO:0000313" key="2">
    <source>
        <dbReference type="Proteomes" id="UP000193529"/>
    </source>
</evidence>
<dbReference type="STRING" id="153971.AWC19_02680"/>
<protein>
    <submittedName>
        <fullName evidence="1">Uncharacterized protein</fullName>
    </submittedName>
</protein>
<organism evidence="1 2">
    <name type="scientific">Mycobacterium palustre</name>
    <dbReference type="NCBI Taxonomy" id="153971"/>
    <lineage>
        <taxon>Bacteria</taxon>
        <taxon>Bacillati</taxon>
        <taxon>Actinomycetota</taxon>
        <taxon>Actinomycetes</taxon>
        <taxon>Mycobacteriales</taxon>
        <taxon>Mycobacteriaceae</taxon>
        <taxon>Mycobacterium</taxon>
        <taxon>Mycobacterium simiae complex</taxon>
    </lineage>
</organism>
<dbReference type="EMBL" id="LQPJ01000070">
    <property type="protein sequence ID" value="ORW27783.1"/>
    <property type="molecule type" value="Genomic_DNA"/>
</dbReference>
<reference evidence="1 2" key="1">
    <citation type="submission" date="2016-01" db="EMBL/GenBank/DDBJ databases">
        <title>The new phylogeny of the genus Mycobacterium.</title>
        <authorList>
            <person name="Tarcisio F."/>
            <person name="Conor M."/>
            <person name="Antonella G."/>
            <person name="Elisabetta G."/>
            <person name="Giulia F.S."/>
            <person name="Sara T."/>
            <person name="Anna F."/>
            <person name="Clotilde B."/>
            <person name="Roberto B."/>
            <person name="Veronica D.S."/>
            <person name="Fabio R."/>
            <person name="Monica P."/>
            <person name="Olivier J."/>
            <person name="Enrico T."/>
            <person name="Nicola S."/>
        </authorList>
    </citation>
    <scope>NUCLEOTIDE SEQUENCE [LARGE SCALE GENOMIC DNA]</scope>
    <source>
        <strain evidence="1 2">DSM 44572</strain>
    </source>
</reference>
<accession>A0A1X1ZUS9</accession>
<sequence>MSTDDSVGAADFRRALALIQHGERGDEAGMRVIVDDEVIPAGRLPQLIRATVSILWQLVAQLCDPDEVAEIGETLFLAATDAETGLDRDNRLVARMSMAQHAGDPGAEYEVLRDAATTPGGLVRLALTAAGVVPAMLPQLRTAAGRQLINNLAMQALREENSG</sequence>
<dbReference type="Proteomes" id="UP000193529">
    <property type="component" value="Unassembled WGS sequence"/>
</dbReference>
<proteinExistence type="predicted"/>
<dbReference type="AlphaFoldDB" id="A0A1X1ZUS9"/>
<gene>
    <name evidence="1" type="ORF">AWC19_02680</name>
</gene>
<comment type="caution">
    <text evidence="1">The sequence shown here is derived from an EMBL/GenBank/DDBJ whole genome shotgun (WGS) entry which is preliminary data.</text>
</comment>
<dbReference type="RefSeq" id="WP_085077317.1">
    <property type="nucleotide sequence ID" value="NZ_JACKRZ010000289.1"/>
</dbReference>
<keyword evidence="2" id="KW-1185">Reference proteome</keyword>
<evidence type="ECO:0000313" key="1">
    <source>
        <dbReference type="EMBL" id="ORW27783.1"/>
    </source>
</evidence>